<name>A0ACC1RT03_9HYPO</name>
<comment type="caution">
    <text evidence="1">The sequence shown here is derived from an EMBL/GenBank/DDBJ whole genome shotgun (WGS) entry which is preliminary data.</text>
</comment>
<sequence length="183" mass="21806">MDDEFPYLNAIKMDITYFHSSGRLDTDRAAVEEDLVEHLQAWWLKVHKWRGAFNLSGQAHKEITSLIACVGDVEYNWCKEREPDIRGSIEALQTKLHQCRFSSSGCISQVWLDWEERERQRGPFFTPLVAQETPLHNELLKFWFEAEKRRLQLQLDINERRRKLDTLFRRLVRALINHILQQV</sequence>
<gene>
    <name evidence="1" type="ORF">NM208_g12442</name>
</gene>
<dbReference type="EMBL" id="JANRMS010002252">
    <property type="protein sequence ID" value="KAJ3523456.1"/>
    <property type="molecule type" value="Genomic_DNA"/>
</dbReference>
<accession>A0ACC1RT03</accession>
<dbReference type="Proteomes" id="UP001148629">
    <property type="component" value="Unassembled WGS sequence"/>
</dbReference>
<organism evidence="1 2">
    <name type="scientific">Fusarium decemcellulare</name>
    <dbReference type="NCBI Taxonomy" id="57161"/>
    <lineage>
        <taxon>Eukaryota</taxon>
        <taxon>Fungi</taxon>
        <taxon>Dikarya</taxon>
        <taxon>Ascomycota</taxon>
        <taxon>Pezizomycotina</taxon>
        <taxon>Sordariomycetes</taxon>
        <taxon>Hypocreomycetidae</taxon>
        <taxon>Hypocreales</taxon>
        <taxon>Nectriaceae</taxon>
        <taxon>Fusarium</taxon>
        <taxon>Fusarium decemcellulare species complex</taxon>
    </lineage>
</organism>
<evidence type="ECO:0000313" key="1">
    <source>
        <dbReference type="EMBL" id="KAJ3523456.1"/>
    </source>
</evidence>
<protein>
    <submittedName>
        <fullName evidence="1">Uncharacterized protein</fullName>
    </submittedName>
</protein>
<keyword evidence="2" id="KW-1185">Reference proteome</keyword>
<proteinExistence type="predicted"/>
<evidence type="ECO:0000313" key="2">
    <source>
        <dbReference type="Proteomes" id="UP001148629"/>
    </source>
</evidence>
<reference evidence="1" key="1">
    <citation type="submission" date="2022-08" db="EMBL/GenBank/DDBJ databases">
        <title>Genome Sequence of Fusarium decemcellulare.</title>
        <authorList>
            <person name="Buettner E."/>
        </authorList>
    </citation>
    <scope>NUCLEOTIDE SEQUENCE</scope>
    <source>
        <strain evidence="1">Babe19</strain>
    </source>
</reference>